<keyword evidence="2" id="KW-0645">Protease</keyword>
<evidence type="ECO:0000259" key="1">
    <source>
        <dbReference type="Pfam" id="PF14343"/>
    </source>
</evidence>
<dbReference type="AlphaFoldDB" id="A0A9D2U7L3"/>
<gene>
    <name evidence="2" type="ORF">H9910_06675</name>
</gene>
<feature type="domain" description="PrcB C-terminal" evidence="1">
    <location>
        <begin position="71"/>
        <end position="126"/>
    </location>
</feature>
<organism evidence="2 3">
    <name type="scientific">Candidatus Mediterraneibacter quadrami</name>
    <dbReference type="NCBI Taxonomy" id="2838684"/>
    <lineage>
        <taxon>Bacteria</taxon>
        <taxon>Bacillati</taxon>
        <taxon>Bacillota</taxon>
        <taxon>Clostridia</taxon>
        <taxon>Lachnospirales</taxon>
        <taxon>Lachnospiraceae</taxon>
        <taxon>Mediterraneibacter</taxon>
    </lineage>
</organism>
<dbReference type="Pfam" id="PF14343">
    <property type="entry name" value="PrcB_C"/>
    <property type="match status" value="1"/>
</dbReference>
<dbReference type="GO" id="GO:0008233">
    <property type="term" value="F:peptidase activity"/>
    <property type="evidence" value="ECO:0007669"/>
    <property type="project" value="UniProtKB-KW"/>
</dbReference>
<evidence type="ECO:0000313" key="2">
    <source>
        <dbReference type="EMBL" id="HJD42677.1"/>
    </source>
</evidence>
<reference evidence="2" key="2">
    <citation type="submission" date="2021-04" db="EMBL/GenBank/DDBJ databases">
        <authorList>
            <person name="Gilroy R."/>
        </authorList>
    </citation>
    <scope>NUCLEOTIDE SEQUENCE</scope>
    <source>
        <strain evidence="2">ChiBcec15-3976</strain>
    </source>
</reference>
<protein>
    <submittedName>
        <fullName evidence="2">Protease complex subunit PrcB family protein</fullName>
    </submittedName>
</protein>
<dbReference type="Proteomes" id="UP000823909">
    <property type="component" value="Unassembled WGS sequence"/>
</dbReference>
<comment type="caution">
    <text evidence="2">The sequence shown here is derived from an EMBL/GenBank/DDBJ whole genome shotgun (WGS) entry which is preliminary data.</text>
</comment>
<keyword evidence="2" id="KW-0378">Hydrolase</keyword>
<dbReference type="GO" id="GO:0006508">
    <property type="term" value="P:proteolysis"/>
    <property type="evidence" value="ECO:0007669"/>
    <property type="project" value="UniProtKB-KW"/>
</dbReference>
<accession>A0A9D2U7L3</accession>
<evidence type="ECO:0000313" key="3">
    <source>
        <dbReference type="Proteomes" id="UP000823909"/>
    </source>
</evidence>
<proteinExistence type="predicted"/>
<dbReference type="InterPro" id="IPR025748">
    <property type="entry name" value="PrcB_C_dom"/>
</dbReference>
<name>A0A9D2U7L3_9FIRM</name>
<reference evidence="2" key="1">
    <citation type="journal article" date="2021" name="PeerJ">
        <title>Extensive microbial diversity within the chicken gut microbiome revealed by metagenomics and culture.</title>
        <authorList>
            <person name="Gilroy R."/>
            <person name="Ravi A."/>
            <person name="Getino M."/>
            <person name="Pursley I."/>
            <person name="Horton D.L."/>
            <person name="Alikhan N.F."/>
            <person name="Baker D."/>
            <person name="Gharbi K."/>
            <person name="Hall N."/>
            <person name="Watson M."/>
            <person name="Adriaenssens E.M."/>
            <person name="Foster-Nyarko E."/>
            <person name="Jarju S."/>
            <person name="Secka A."/>
            <person name="Antonio M."/>
            <person name="Oren A."/>
            <person name="Chaudhuri R.R."/>
            <person name="La Ragione R."/>
            <person name="Hildebrand F."/>
            <person name="Pallen M.J."/>
        </authorList>
    </citation>
    <scope>NUCLEOTIDE SEQUENCE</scope>
    <source>
        <strain evidence="2">ChiBcec15-3976</strain>
    </source>
</reference>
<sequence>MKCFAAGILILVVLSVLPGCVTQYDGVKKIRDLDFTVTDEEDAPEELRTMIDGAREEPYRLIFAEQGLLWIAEGYGRKETTGYSVEVRELYETEDAVHIRTRLLGPGAREEIRGVPTYPCVIVQTESIEKDVLFD</sequence>
<dbReference type="EMBL" id="DWUU01000041">
    <property type="protein sequence ID" value="HJD42677.1"/>
    <property type="molecule type" value="Genomic_DNA"/>
</dbReference>